<feature type="transmembrane region" description="Helical" evidence="3">
    <location>
        <begin position="135"/>
        <end position="153"/>
    </location>
</feature>
<dbReference type="RefSeq" id="WP_200377451.1">
    <property type="nucleotide sequence ID" value="NZ_NRRU01000001.1"/>
</dbReference>
<dbReference type="InterPro" id="IPR050469">
    <property type="entry name" value="Diguanylate_Cyclase"/>
</dbReference>
<dbReference type="InterPro" id="IPR043128">
    <property type="entry name" value="Rev_trsase/Diguanyl_cyclase"/>
</dbReference>
<dbReference type="EC" id="2.7.7.65" evidence="1"/>
<reference evidence="5" key="2">
    <citation type="journal article" date="2020" name="Microorganisms">
        <title>Osmotic Adaptation and Compatible Solute Biosynthesis of Phototrophic Bacteria as Revealed from Genome Analyses.</title>
        <authorList>
            <person name="Imhoff J.F."/>
            <person name="Rahn T."/>
            <person name="Kunzel S."/>
            <person name="Keller A."/>
            <person name="Neulinger S.C."/>
        </authorList>
    </citation>
    <scope>NUCLEOTIDE SEQUENCE</scope>
    <source>
        <strain evidence="5">IM 151</strain>
    </source>
</reference>
<evidence type="ECO:0000256" key="3">
    <source>
        <dbReference type="SAM" id="Phobius"/>
    </source>
</evidence>
<feature type="transmembrane region" description="Helical" evidence="3">
    <location>
        <begin position="85"/>
        <end position="103"/>
    </location>
</feature>
<comment type="caution">
    <text evidence="5">The sequence shown here is derived from an EMBL/GenBank/DDBJ whole genome shotgun (WGS) entry which is preliminary data.</text>
</comment>
<evidence type="ECO:0000313" key="5">
    <source>
        <dbReference type="EMBL" id="MBK1711171.1"/>
    </source>
</evidence>
<dbReference type="Gene3D" id="3.30.70.270">
    <property type="match status" value="1"/>
</dbReference>
<dbReference type="InterPro" id="IPR000160">
    <property type="entry name" value="GGDEF_dom"/>
</dbReference>
<dbReference type="EMBL" id="NRRU01000001">
    <property type="protein sequence ID" value="MBK1711171.1"/>
    <property type="molecule type" value="Genomic_DNA"/>
</dbReference>
<dbReference type="InterPro" id="IPR029787">
    <property type="entry name" value="Nucleotide_cyclase"/>
</dbReference>
<keyword evidence="3" id="KW-0812">Transmembrane</keyword>
<evidence type="ECO:0000313" key="6">
    <source>
        <dbReference type="Proteomes" id="UP001041814"/>
    </source>
</evidence>
<dbReference type="SMART" id="SM00267">
    <property type="entry name" value="GGDEF"/>
    <property type="match status" value="1"/>
</dbReference>
<sequence length="373" mass="40215">MTVSTRPGPAELLLGSDPQRRLHTLLTLVGWLTCFVMACAQHAAAMLGLADEAHTSRLAVFSLVGATLFYLLMRSGLAPRLASDAALSWLQASWALVSISWAYAVSGPARGAAVVLLVLMPLFGIFTLTPRQTRLMALTSFLAITLVVVWKTQSEPLRYDPRVELMHLIFAAIVMSVSTVLATLIGRLKRQSQRERAELASALERIQALATKDELTGLTNRRAAGEQLRRAARDPGAPLCVAMIDLDRFKQVNDSRGHAVGDEVLRHFARVARETVRAEDMLARWGGEEFLLLMPATTPEQALAVLARLRARLHAAPLAAAGPGYVVTFSAGIAACGDAADADLDAAIARADAAMYRAKHEGRDRALLEPAPA</sequence>
<feature type="transmembrane region" description="Helical" evidence="3">
    <location>
        <begin position="165"/>
        <end position="186"/>
    </location>
</feature>
<keyword evidence="6" id="KW-1185">Reference proteome</keyword>
<dbReference type="PANTHER" id="PTHR45138:SF9">
    <property type="entry name" value="DIGUANYLATE CYCLASE DGCM-RELATED"/>
    <property type="match status" value="1"/>
</dbReference>
<dbReference type="SUPFAM" id="SSF55073">
    <property type="entry name" value="Nucleotide cyclase"/>
    <property type="match status" value="1"/>
</dbReference>
<dbReference type="Pfam" id="PF00990">
    <property type="entry name" value="GGDEF"/>
    <property type="match status" value="1"/>
</dbReference>
<evidence type="ECO:0000256" key="2">
    <source>
        <dbReference type="ARBA" id="ARBA00034247"/>
    </source>
</evidence>
<name>A0ABS1DMJ4_RUBGE</name>
<evidence type="ECO:0000259" key="4">
    <source>
        <dbReference type="PROSITE" id="PS50887"/>
    </source>
</evidence>
<feature type="transmembrane region" description="Helical" evidence="3">
    <location>
        <begin position="109"/>
        <end position="128"/>
    </location>
</feature>
<protein>
    <recommendedName>
        <fullName evidence="1">diguanylate cyclase</fullName>
        <ecNumber evidence="1">2.7.7.65</ecNumber>
    </recommendedName>
</protein>
<keyword evidence="3" id="KW-1133">Transmembrane helix</keyword>
<dbReference type="CDD" id="cd01949">
    <property type="entry name" value="GGDEF"/>
    <property type="match status" value="1"/>
</dbReference>
<dbReference type="PROSITE" id="PS50887">
    <property type="entry name" value="GGDEF"/>
    <property type="match status" value="1"/>
</dbReference>
<feature type="domain" description="GGDEF" evidence="4">
    <location>
        <begin position="237"/>
        <end position="371"/>
    </location>
</feature>
<comment type="catalytic activity">
    <reaction evidence="2">
        <text>2 GTP = 3',3'-c-di-GMP + 2 diphosphate</text>
        <dbReference type="Rhea" id="RHEA:24898"/>
        <dbReference type="ChEBI" id="CHEBI:33019"/>
        <dbReference type="ChEBI" id="CHEBI:37565"/>
        <dbReference type="ChEBI" id="CHEBI:58805"/>
        <dbReference type="EC" id="2.7.7.65"/>
    </reaction>
</comment>
<reference evidence="5" key="1">
    <citation type="submission" date="2017-08" db="EMBL/GenBank/DDBJ databases">
        <authorList>
            <person name="Imhoff J.F."/>
            <person name="Rahn T."/>
            <person name="Kuenzel S."/>
            <person name="Neulinger S.C."/>
        </authorList>
    </citation>
    <scope>NUCLEOTIDE SEQUENCE</scope>
    <source>
        <strain evidence="5">IM 151</strain>
    </source>
</reference>
<feature type="transmembrane region" description="Helical" evidence="3">
    <location>
        <begin position="25"/>
        <end position="50"/>
    </location>
</feature>
<gene>
    <name evidence="5" type="ORF">CKO43_00050</name>
</gene>
<organism evidence="5 6">
    <name type="scientific">Rubrivivax gelatinosus</name>
    <name type="common">Rhodocyclus gelatinosus</name>
    <name type="synonym">Rhodopseudomonas gelatinosa</name>
    <dbReference type="NCBI Taxonomy" id="28068"/>
    <lineage>
        <taxon>Bacteria</taxon>
        <taxon>Pseudomonadati</taxon>
        <taxon>Pseudomonadota</taxon>
        <taxon>Betaproteobacteria</taxon>
        <taxon>Burkholderiales</taxon>
        <taxon>Sphaerotilaceae</taxon>
        <taxon>Rubrivivax</taxon>
    </lineage>
</organism>
<evidence type="ECO:0000256" key="1">
    <source>
        <dbReference type="ARBA" id="ARBA00012528"/>
    </source>
</evidence>
<dbReference type="Proteomes" id="UP001041814">
    <property type="component" value="Unassembled WGS sequence"/>
</dbReference>
<feature type="transmembrane region" description="Helical" evidence="3">
    <location>
        <begin position="56"/>
        <end position="73"/>
    </location>
</feature>
<dbReference type="PANTHER" id="PTHR45138">
    <property type="entry name" value="REGULATORY COMPONENTS OF SENSORY TRANSDUCTION SYSTEM"/>
    <property type="match status" value="1"/>
</dbReference>
<proteinExistence type="predicted"/>
<accession>A0ABS1DMJ4</accession>
<dbReference type="NCBIfam" id="TIGR00254">
    <property type="entry name" value="GGDEF"/>
    <property type="match status" value="1"/>
</dbReference>
<keyword evidence="3" id="KW-0472">Membrane</keyword>